<keyword evidence="1" id="KW-0229">DNA integration</keyword>
<dbReference type="InterPro" id="IPR013762">
    <property type="entry name" value="Integrase-like_cat_sf"/>
</dbReference>
<protein>
    <submittedName>
        <fullName evidence="6">Tyrosine-type recombinase/integrase</fullName>
    </submittedName>
</protein>
<evidence type="ECO:0000256" key="4">
    <source>
        <dbReference type="PROSITE-ProRule" id="PRU01248"/>
    </source>
</evidence>
<dbReference type="InterPro" id="IPR025269">
    <property type="entry name" value="SAM-like_dom"/>
</dbReference>
<dbReference type="InterPro" id="IPR010998">
    <property type="entry name" value="Integrase_recombinase_N"/>
</dbReference>
<comment type="caution">
    <text evidence="6">The sequence shown here is derived from an EMBL/GenBank/DDBJ whole genome shotgun (WGS) entry which is preliminary data.</text>
</comment>
<evidence type="ECO:0000313" key="6">
    <source>
        <dbReference type="EMBL" id="MFD1145406.1"/>
    </source>
</evidence>
<evidence type="ECO:0000259" key="5">
    <source>
        <dbReference type="PROSITE" id="PS51900"/>
    </source>
</evidence>
<dbReference type="Proteomes" id="UP001597116">
    <property type="component" value="Unassembled WGS sequence"/>
</dbReference>
<sequence>MHPPSRQFPLHLHRRVSLKLTFDFAADSALAFDELQCHLEVDGQVQAPYGSGVYLLRQLWSPARQQAQGPTREARLVNGYLSEIRADHWAILLELKRAGLEPTAAAIQQQWQSGRALSAQLMPLYEEHLTRLHQRSGPDRLSQHSLYRWNRGYHQLKDYLAQQQLTELAITGVSIGLAKTYYYWLRARPLSIDSAARYVGHLKEVLQFAVEEDLLANNKLTAWHIKAQPPKTVYCLSPAQLQQLQAMALPQPLDVIRRWALLSCYTGLDFKDAVRLARHPSAYLVHSAHGAKIVIQRLKLKALPRAQPEWGVCHIPLLAEAKVLLEQAPDWPPVTIQRVNRNLGEIEKRLGLPFRLSTKICRKTAGALFLLRGYRTEAVQKILGLRHLRTLERHYLHLYSELVDDTMRQQAHPKA</sequence>
<keyword evidence="2 4" id="KW-0238">DNA-binding</keyword>
<reference evidence="7" key="1">
    <citation type="journal article" date="2019" name="Int. J. Syst. Evol. Microbiol.">
        <title>The Global Catalogue of Microorganisms (GCM) 10K type strain sequencing project: providing services to taxonomists for standard genome sequencing and annotation.</title>
        <authorList>
            <consortium name="The Broad Institute Genomics Platform"/>
            <consortium name="The Broad Institute Genome Sequencing Center for Infectious Disease"/>
            <person name="Wu L."/>
            <person name="Ma J."/>
        </authorList>
    </citation>
    <scope>NUCLEOTIDE SEQUENCE [LARGE SCALE GENOMIC DNA]</scope>
    <source>
        <strain evidence="7">CCUG 55608</strain>
    </source>
</reference>
<dbReference type="RefSeq" id="WP_379885711.1">
    <property type="nucleotide sequence ID" value="NZ_JBHTLP010000044.1"/>
</dbReference>
<evidence type="ECO:0000256" key="2">
    <source>
        <dbReference type="ARBA" id="ARBA00023125"/>
    </source>
</evidence>
<dbReference type="SUPFAM" id="SSF56349">
    <property type="entry name" value="DNA breaking-rejoining enzymes"/>
    <property type="match status" value="1"/>
</dbReference>
<dbReference type="Pfam" id="PF13102">
    <property type="entry name" value="Phage_int_SAM_5"/>
    <property type="match status" value="1"/>
</dbReference>
<dbReference type="Gene3D" id="1.10.150.130">
    <property type="match status" value="1"/>
</dbReference>
<evidence type="ECO:0000256" key="3">
    <source>
        <dbReference type="ARBA" id="ARBA00023172"/>
    </source>
</evidence>
<feature type="domain" description="Core-binding (CB)" evidence="5">
    <location>
        <begin position="119"/>
        <end position="210"/>
    </location>
</feature>
<gene>
    <name evidence="6" type="ORF">ACFQ4C_30045</name>
</gene>
<dbReference type="Gene3D" id="1.10.443.10">
    <property type="entry name" value="Intergrase catalytic core"/>
    <property type="match status" value="1"/>
</dbReference>
<dbReference type="InterPro" id="IPR044068">
    <property type="entry name" value="CB"/>
</dbReference>
<evidence type="ECO:0000313" key="7">
    <source>
        <dbReference type="Proteomes" id="UP001597116"/>
    </source>
</evidence>
<dbReference type="EMBL" id="JBHTLP010000044">
    <property type="protein sequence ID" value="MFD1145406.1"/>
    <property type="molecule type" value="Genomic_DNA"/>
</dbReference>
<dbReference type="InterPro" id="IPR011010">
    <property type="entry name" value="DNA_brk_join_enz"/>
</dbReference>
<proteinExistence type="predicted"/>
<name>A0ABW3QGV7_9BACT</name>
<organism evidence="6 7">
    <name type="scientific">Larkinella insperata</name>
    <dbReference type="NCBI Taxonomy" id="332158"/>
    <lineage>
        <taxon>Bacteria</taxon>
        <taxon>Pseudomonadati</taxon>
        <taxon>Bacteroidota</taxon>
        <taxon>Cytophagia</taxon>
        <taxon>Cytophagales</taxon>
        <taxon>Spirosomataceae</taxon>
        <taxon>Larkinella</taxon>
    </lineage>
</organism>
<dbReference type="PROSITE" id="PS51900">
    <property type="entry name" value="CB"/>
    <property type="match status" value="1"/>
</dbReference>
<keyword evidence="7" id="KW-1185">Reference proteome</keyword>
<keyword evidence="3" id="KW-0233">DNA recombination</keyword>
<evidence type="ECO:0000256" key="1">
    <source>
        <dbReference type="ARBA" id="ARBA00022908"/>
    </source>
</evidence>
<accession>A0ABW3QGV7</accession>